<feature type="transmembrane region" description="Helical" evidence="1">
    <location>
        <begin position="117"/>
        <end position="139"/>
    </location>
</feature>
<feature type="transmembrane region" description="Helical" evidence="1">
    <location>
        <begin position="217"/>
        <end position="236"/>
    </location>
</feature>
<protein>
    <submittedName>
        <fullName evidence="2">Uncharacterized protein</fullName>
    </submittedName>
</protein>
<feature type="transmembrane region" description="Helical" evidence="1">
    <location>
        <begin position="85"/>
        <end position="105"/>
    </location>
</feature>
<evidence type="ECO:0000313" key="3">
    <source>
        <dbReference type="Proteomes" id="UP001175271"/>
    </source>
</evidence>
<accession>A0AA39M9I3</accession>
<organism evidence="2 3">
    <name type="scientific">Steinernema hermaphroditum</name>
    <dbReference type="NCBI Taxonomy" id="289476"/>
    <lineage>
        <taxon>Eukaryota</taxon>
        <taxon>Metazoa</taxon>
        <taxon>Ecdysozoa</taxon>
        <taxon>Nematoda</taxon>
        <taxon>Chromadorea</taxon>
        <taxon>Rhabditida</taxon>
        <taxon>Tylenchina</taxon>
        <taxon>Panagrolaimomorpha</taxon>
        <taxon>Strongyloidoidea</taxon>
        <taxon>Steinernematidae</taxon>
        <taxon>Steinernema</taxon>
    </lineage>
</organism>
<dbReference type="Proteomes" id="UP001175271">
    <property type="component" value="Unassembled WGS sequence"/>
</dbReference>
<reference evidence="2" key="1">
    <citation type="submission" date="2023-06" db="EMBL/GenBank/DDBJ databases">
        <title>Genomic analysis of the entomopathogenic nematode Steinernema hermaphroditum.</title>
        <authorList>
            <person name="Schwarz E.M."/>
            <person name="Heppert J.K."/>
            <person name="Baniya A."/>
            <person name="Schwartz H.T."/>
            <person name="Tan C.-H."/>
            <person name="Antoshechkin I."/>
            <person name="Sternberg P.W."/>
            <person name="Goodrich-Blair H."/>
            <person name="Dillman A.R."/>
        </authorList>
    </citation>
    <scope>NUCLEOTIDE SEQUENCE</scope>
    <source>
        <strain evidence="2">PS9179</strain>
        <tissue evidence="2">Whole animal</tissue>
    </source>
</reference>
<feature type="transmembrane region" description="Helical" evidence="1">
    <location>
        <begin position="248"/>
        <end position="274"/>
    </location>
</feature>
<keyword evidence="1" id="KW-0472">Membrane</keyword>
<evidence type="ECO:0000256" key="1">
    <source>
        <dbReference type="SAM" id="Phobius"/>
    </source>
</evidence>
<proteinExistence type="predicted"/>
<name>A0AA39M9I3_9BILA</name>
<feature type="transmembrane region" description="Helical" evidence="1">
    <location>
        <begin position="6"/>
        <end position="28"/>
    </location>
</feature>
<keyword evidence="1" id="KW-0812">Transmembrane</keyword>
<comment type="caution">
    <text evidence="2">The sequence shown here is derived from an EMBL/GenBank/DDBJ whole genome shotgun (WGS) entry which is preliminary data.</text>
</comment>
<sequence length="289" mass="31653">MSPLGALLGYLLTAAVCLLNLRFLVAIFKNFSFRHVPLMSVLVVSNAAATVSIVASTLLWILQILGLLNGLSVTSRLLVWGTLPYFLFVSAYNASATALLVARIVHLVRARRPPKALILALLHGIGACSVAFAVCYGLAFSVFCPGCIQTAIPQDCFVNQCILSSVFFYQLVYTVSRAIASVADFFFSLVFLFVLRRSVEKISRKSKTTKTLNKANQFLKCIALLHSSVLIFTFVVEVAASTSKSDSFYFLVIFVNKVIRSIDLLAGSILFYWFNVRVSKLSVSCGTNS</sequence>
<dbReference type="EMBL" id="JAUCMV010000001">
    <property type="protein sequence ID" value="KAK0426571.1"/>
    <property type="molecule type" value="Genomic_DNA"/>
</dbReference>
<keyword evidence="3" id="KW-1185">Reference proteome</keyword>
<keyword evidence="1" id="KW-1133">Transmembrane helix</keyword>
<gene>
    <name evidence="2" type="ORF">QR680_009776</name>
</gene>
<dbReference type="AlphaFoldDB" id="A0AA39M9I3"/>
<evidence type="ECO:0000313" key="2">
    <source>
        <dbReference type="EMBL" id="KAK0426571.1"/>
    </source>
</evidence>
<feature type="transmembrane region" description="Helical" evidence="1">
    <location>
        <begin position="178"/>
        <end position="196"/>
    </location>
</feature>
<feature type="transmembrane region" description="Helical" evidence="1">
    <location>
        <begin position="40"/>
        <end position="65"/>
    </location>
</feature>